<accession>A0A379WN67</accession>
<name>A0A379WN67_SALET</name>
<reference evidence="1 2" key="1">
    <citation type="submission" date="2018-06" db="EMBL/GenBank/DDBJ databases">
        <authorList>
            <consortium name="Pathogen Informatics"/>
            <person name="Doyle S."/>
        </authorList>
    </citation>
    <scope>NUCLEOTIDE SEQUENCE [LARGE SCALE GENOMIC DNA]</scope>
    <source>
        <strain evidence="1 2">NCTC8261</strain>
    </source>
</reference>
<sequence>MELRNTAFHLLRQLFQQHTARWQHELPELTKTSICGDARYC</sequence>
<protein>
    <submittedName>
        <fullName evidence="1">Transcriptional regulator hosA</fullName>
    </submittedName>
</protein>
<evidence type="ECO:0000313" key="1">
    <source>
        <dbReference type="EMBL" id="SUH35340.1"/>
    </source>
</evidence>
<dbReference type="AlphaFoldDB" id="A0A379WN67"/>
<evidence type="ECO:0000313" key="2">
    <source>
        <dbReference type="Proteomes" id="UP000254712"/>
    </source>
</evidence>
<gene>
    <name evidence="1" type="ORF">NCTC8261_01557</name>
</gene>
<dbReference type="Proteomes" id="UP000254712">
    <property type="component" value="Unassembled WGS sequence"/>
</dbReference>
<proteinExistence type="predicted"/>
<dbReference type="EMBL" id="UGXT01000002">
    <property type="protein sequence ID" value="SUH35340.1"/>
    <property type="molecule type" value="Genomic_DNA"/>
</dbReference>
<organism evidence="1 2">
    <name type="scientific">Salmonella enterica I</name>
    <dbReference type="NCBI Taxonomy" id="59201"/>
    <lineage>
        <taxon>Bacteria</taxon>
        <taxon>Pseudomonadati</taxon>
        <taxon>Pseudomonadota</taxon>
        <taxon>Gammaproteobacteria</taxon>
        <taxon>Enterobacterales</taxon>
        <taxon>Enterobacteriaceae</taxon>
        <taxon>Salmonella</taxon>
    </lineage>
</organism>